<keyword evidence="3" id="KW-1185">Reference proteome</keyword>
<dbReference type="EMBL" id="PUEJ01000001">
    <property type="protein sequence ID" value="PRH89417.1"/>
    <property type="molecule type" value="Genomic_DNA"/>
</dbReference>
<name>A0A2S9QJ76_9HYPH</name>
<dbReference type="SUPFAM" id="SSF56784">
    <property type="entry name" value="HAD-like"/>
    <property type="match status" value="1"/>
</dbReference>
<proteinExistence type="predicted"/>
<dbReference type="Gene3D" id="3.40.50.1000">
    <property type="entry name" value="HAD superfamily/HAD-like"/>
    <property type="match status" value="1"/>
</dbReference>
<protein>
    <recommendedName>
        <fullName evidence="4">Phosphoserine phosphatase</fullName>
    </recommendedName>
</protein>
<evidence type="ECO:0000313" key="3">
    <source>
        <dbReference type="Proteomes" id="UP000237682"/>
    </source>
</evidence>
<evidence type="ECO:0008006" key="4">
    <source>
        <dbReference type="Google" id="ProtNLM"/>
    </source>
</evidence>
<dbReference type="GO" id="GO:0016791">
    <property type="term" value="F:phosphatase activity"/>
    <property type="evidence" value="ECO:0007669"/>
    <property type="project" value="InterPro"/>
</dbReference>
<organism evidence="2 3">
    <name type="scientific">Labrys okinawensis</name>
    <dbReference type="NCBI Taxonomy" id="346911"/>
    <lineage>
        <taxon>Bacteria</taxon>
        <taxon>Pseudomonadati</taxon>
        <taxon>Pseudomonadota</taxon>
        <taxon>Alphaproteobacteria</taxon>
        <taxon>Hyphomicrobiales</taxon>
        <taxon>Xanthobacteraceae</taxon>
        <taxon>Labrys</taxon>
    </lineage>
</organism>
<dbReference type="Gene3D" id="3.90.1470.20">
    <property type="match status" value="1"/>
</dbReference>
<evidence type="ECO:0000256" key="1">
    <source>
        <dbReference type="ARBA" id="ARBA00022801"/>
    </source>
</evidence>
<dbReference type="NCBIfam" id="TIGR01489">
    <property type="entry name" value="DKMTPPase-SF"/>
    <property type="match status" value="1"/>
</dbReference>
<gene>
    <name evidence="2" type="ORF">C5L14_02205</name>
</gene>
<accession>A0A2S9QJ76</accession>
<dbReference type="Proteomes" id="UP000237682">
    <property type="component" value="Unassembled WGS sequence"/>
</dbReference>
<dbReference type="InterPro" id="IPR006384">
    <property type="entry name" value="HAD_hydro_PyrdxlP_Pase-like"/>
</dbReference>
<dbReference type="Pfam" id="PF12710">
    <property type="entry name" value="HAD"/>
    <property type="match status" value="1"/>
</dbReference>
<evidence type="ECO:0000313" key="2">
    <source>
        <dbReference type="EMBL" id="PRH89417.1"/>
    </source>
</evidence>
<dbReference type="InterPro" id="IPR023214">
    <property type="entry name" value="HAD_sf"/>
</dbReference>
<dbReference type="NCBIfam" id="TIGR01488">
    <property type="entry name" value="HAD-SF-IB"/>
    <property type="match status" value="1"/>
</dbReference>
<dbReference type="InterPro" id="IPR036412">
    <property type="entry name" value="HAD-like_sf"/>
</dbReference>
<comment type="caution">
    <text evidence="2">The sequence shown here is derived from an EMBL/GenBank/DDBJ whole genome shotgun (WGS) entry which is preliminary data.</text>
</comment>
<dbReference type="OrthoDB" id="9804940at2"/>
<dbReference type="AlphaFoldDB" id="A0A2S9QJ76"/>
<keyword evidence="1" id="KW-0378">Hydrolase</keyword>
<sequence>MRGLDAFSQPFPATWPKHLERGGSEDRLTGSRSWAKADWHASCDEGANLLPADREMAYRIYCDFDGTIATRDVTDMLLEAFAAPGWLDIEAQWQAGLIGSADCMAREVALLHCSRPALDRLLDAVDIDPGFVGFVAFCRGHDIEPTIVSDGLDYAIRRILSRVGLGDLPVIANRLMFLAGDRHAMLSPHASPACHSRAGTCKCEAVRSTGGTETDSTILIGDGRSDYCAAGVVDLVLAKAGLRDHCRTNGIVHLPYRDFAEVTRLLAAWLPSLGATGLSGLSARACDGTFRGHEKPAVLFEARLSGPVLP</sequence>
<reference evidence="2 3" key="1">
    <citation type="submission" date="2018-02" db="EMBL/GenBank/DDBJ databases">
        <title>Whole genome sequencing of endophytic bacterium.</title>
        <authorList>
            <person name="Eedara R."/>
            <person name="Podile A.R."/>
        </authorList>
    </citation>
    <scope>NUCLEOTIDE SEQUENCE [LARGE SCALE GENOMIC DNA]</scope>
    <source>
        <strain evidence="2 3">RP1T</strain>
    </source>
</reference>